<accession>A0A926P1J0</accession>
<protein>
    <submittedName>
        <fullName evidence="2">Ornithine cyclodeaminase</fullName>
    </submittedName>
</protein>
<gene>
    <name evidence="2" type="ORF">HK439_15850</name>
</gene>
<dbReference type="PANTHER" id="PTHR13812:SF19">
    <property type="entry name" value="KETIMINE REDUCTASE MU-CRYSTALLIN"/>
    <property type="match status" value="1"/>
</dbReference>
<sequence length="306" mass="32741">MRIISSDEIDSALAYPELIETLLRAYRSRIVVPQPAHFPIERPDETAGILRAIPAWSNFVAQGHTDRGYIGCGITLELPQSDDTPDIGSSQSGSALYLLLSGTTGHPVALLDGVRLAVWRRCALHALATRYLAREDTSRLLVLGSDPMLPSLLAAYTAVRDIRSVLLMGGAEAFLDRLRLHPKLKGVTFGATDDLAGAVAGADMICCASGCPLDLPGAALSPGVHIDVFDPGTRLEEDMLSQVRIFVGDRNEAGMLTGEEIAADLRELAKGEKAGRRFYGQMTHFHPGGSSGLADLAVAGHIYLRS</sequence>
<evidence type="ECO:0000313" key="2">
    <source>
        <dbReference type="EMBL" id="MBD1547743.1"/>
    </source>
</evidence>
<dbReference type="SUPFAM" id="SSF51735">
    <property type="entry name" value="NAD(P)-binding Rossmann-fold domains"/>
    <property type="match status" value="1"/>
</dbReference>
<dbReference type="EMBL" id="JABFCZ010000017">
    <property type="protein sequence ID" value="MBD1547743.1"/>
    <property type="molecule type" value="Genomic_DNA"/>
</dbReference>
<dbReference type="Gene3D" id="3.30.1780.10">
    <property type="entry name" value="ornithine cyclodeaminase, domain 1"/>
    <property type="match status" value="1"/>
</dbReference>
<evidence type="ECO:0000256" key="1">
    <source>
        <dbReference type="ARBA" id="ARBA00008903"/>
    </source>
</evidence>
<dbReference type="PANTHER" id="PTHR13812">
    <property type="entry name" value="KETIMINE REDUCTASE MU-CRYSTALLIN"/>
    <property type="match status" value="1"/>
</dbReference>
<dbReference type="InterPro" id="IPR036291">
    <property type="entry name" value="NAD(P)-bd_dom_sf"/>
</dbReference>
<proteinExistence type="inferred from homology"/>
<reference evidence="2" key="1">
    <citation type="submission" date="2020-05" db="EMBL/GenBank/DDBJ databases">
        <title>Identification of trans-AT polyketide cluster in two marine bacteria, producers of a novel glutaramide-containing polyketide sesbanimide D and analogs.</title>
        <authorList>
            <person name="Kacar D."/>
            <person name="Rodriguez P."/>
            <person name="Canedo L."/>
            <person name="Gonzalez E."/>
            <person name="Galan B."/>
            <person name="De La Calle F."/>
            <person name="Garcia J.L."/>
        </authorList>
    </citation>
    <scope>NUCLEOTIDE SEQUENCE</scope>
    <source>
        <strain evidence="2">PHM038</strain>
    </source>
</reference>
<dbReference type="Proteomes" id="UP000598467">
    <property type="component" value="Unassembled WGS sequence"/>
</dbReference>
<dbReference type="Gene3D" id="3.40.50.720">
    <property type="entry name" value="NAD(P)-binding Rossmann-like Domain"/>
    <property type="match status" value="1"/>
</dbReference>
<comment type="similarity">
    <text evidence="1">Belongs to the ornithine cyclodeaminase/mu-crystallin family.</text>
</comment>
<dbReference type="InterPro" id="IPR003462">
    <property type="entry name" value="ODC_Mu_crystall"/>
</dbReference>
<organism evidence="2 3">
    <name type="scientific">Roseibium aggregatum</name>
    <dbReference type="NCBI Taxonomy" id="187304"/>
    <lineage>
        <taxon>Bacteria</taxon>
        <taxon>Pseudomonadati</taxon>
        <taxon>Pseudomonadota</taxon>
        <taxon>Alphaproteobacteria</taxon>
        <taxon>Hyphomicrobiales</taxon>
        <taxon>Stappiaceae</taxon>
        <taxon>Roseibium</taxon>
    </lineage>
</organism>
<dbReference type="AlphaFoldDB" id="A0A926P1J0"/>
<name>A0A926P1J0_9HYPH</name>
<dbReference type="GO" id="GO:0005737">
    <property type="term" value="C:cytoplasm"/>
    <property type="evidence" value="ECO:0007669"/>
    <property type="project" value="TreeGrafter"/>
</dbReference>
<dbReference type="Pfam" id="PF02423">
    <property type="entry name" value="OCD_Mu_crystall"/>
    <property type="match status" value="1"/>
</dbReference>
<dbReference type="RefSeq" id="WP_190292500.1">
    <property type="nucleotide sequence ID" value="NZ_JABFCZ010000017.1"/>
</dbReference>
<dbReference type="InterPro" id="IPR023401">
    <property type="entry name" value="ODC_N"/>
</dbReference>
<comment type="caution">
    <text evidence="2">The sequence shown here is derived from an EMBL/GenBank/DDBJ whole genome shotgun (WGS) entry which is preliminary data.</text>
</comment>
<evidence type="ECO:0000313" key="3">
    <source>
        <dbReference type="Proteomes" id="UP000598467"/>
    </source>
</evidence>